<evidence type="ECO:0000313" key="1">
    <source>
        <dbReference type="EMBL" id="DAF45610.1"/>
    </source>
</evidence>
<dbReference type="EMBL" id="BK032514">
    <property type="protein sequence ID" value="DAF45610.1"/>
    <property type="molecule type" value="Genomic_DNA"/>
</dbReference>
<name>A0A8S5S4H8_9CAUD</name>
<reference evidence="1" key="1">
    <citation type="journal article" date="2021" name="Proc. Natl. Acad. Sci. U.S.A.">
        <title>A Catalog of Tens of Thousands of Viruses from Human Metagenomes Reveals Hidden Associations with Chronic Diseases.</title>
        <authorList>
            <person name="Tisza M.J."/>
            <person name="Buck C.B."/>
        </authorList>
    </citation>
    <scope>NUCLEOTIDE SEQUENCE</scope>
    <source>
        <strain evidence="1">CtBLh2</strain>
    </source>
</reference>
<accession>A0A8S5S4H8</accession>
<organism evidence="1">
    <name type="scientific">Siphoviridae sp. ctBLh2</name>
    <dbReference type="NCBI Taxonomy" id="2827803"/>
    <lineage>
        <taxon>Viruses</taxon>
        <taxon>Duplodnaviria</taxon>
        <taxon>Heunggongvirae</taxon>
        <taxon>Uroviricota</taxon>
        <taxon>Caudoviricetes</taxon>
    </lineage>
</organism>
<protein>
    <submittedName>
        <fullName evidence="1">Uncharacterized protein</fullName>
    </submittedName>
</protein>
<sequence length="56" mass="6223">MRFIPRISILPVPAGPGGLTAASRFRPAPFISIYFTIYRPGTGHTQRPQLPRSSDR</sequence>
<proteinExistence type="predicted"/>